<dbReference type="Gene3D" id="3.90.1750.20">
    <property type="entry name" value="Putative Large Serine Recombinase, Chain B, Domain 2"/>
    <property type="match status" value="1"/>
</dbReference>
<dbReference type="eggNOG" id="COG1961">
    <property type="taxonomic scope" value="Bacteria"/>
</dbReference>
<evidence type="ECO:0000313" key="6">
    <source>
        <dbReference type="Proteomes" id="UP000000644"/>
    </source>
</evidence>
<dbReference type="STRING" id="365044.Pnap_2440"/>
<evidence type="ECO:0000256" key="1">
    <source>
        <dbReference type="ARBA" id="ARBA00023125"/>
    </source>
</evidence>
<keyword evidence="1" id="KW-0238">DNA-binding</keyword>
<proteinExistence type="predicted"/>
<dbReference type="InterPro" id="IPR050639">
    <property type="entry name" value="SSR_resolvase"/>
</dbReference>
<dbReference type="InterPro" id="IPR006119">
    <property type="entry name" value="Resolv_N"/>
</dbReference>
<dbReference type="EMBL" id="CP000529">
    <property type="protein sequence ID" value="ABM37747.1"/>
    <property type="molecule type" value="Genomic_DNA"/>
</dbReference>
<name>A1VQ19_POLNA</name>
<dbReference type="KEGG" id="pna:Pnap_2440"/>
<evidence type="ECO:0000256" key="3">
    <source>
        <dbReference type="SAM" id="Coils"/>
    </source>
</evidence>
<dbReference type="GO" id="GO:0003677">
    <property type="term" value="F:DNA binding"/>
    <property type="evidence" value="ECO:0007669"/>
    <property type="project" value="UniProtKB-KW"/>
</dbReference>
<dbReference type="Gene3D" id="3.40.50.1390">
    <property type="entry name" value="Resolvase, N-terminal catalytic domain"/>
    <property type="match status" value="1"/>
</dbReference>
<keyword evidence="3" id="KW-0175">Coiled coil</keyword>
<dbReference type="CDD" id="cd00338">
    <property type="entry name" value="Ser_Recombinase"/>
    <property type="match status" value="1"/>
</dbReference>
<dbReference type="InterPro" id="IPR036162">
    <property type="entry name" value="Resolvase-like_N_sf"/>
</dbReference>
<dbReference type="Pfam" id="PF00239">
    <property type="entry name" value="Resolvase"/>
    <property type="match status" value="1"/>
</dbReference>
<dbReference type="InterPro" id="IPR038109">
    <property type="entry name" value="DNA_bind_recomb_sf"/>
</dbReference>
<evidence type="ECO:0000259" key="4">
    <source>
        <dbReference type="SMART" id="SM00857"/>
    </source>
</evidence>
<dbReference type="PANTHER" id="PTHR30461">
    <property type="entry name" value="DNA-INVERTASE FROM LAMBDOID PROPHAGE"/>
    <property type="match status" value="1"/>
</dbReference>
<dbReference type="GO" id="GO:0000150">
    <property type="term" value="F:DNA strand exchange activity"/>
    <property type="evidence" value="ECO:0007669"/>
    <property type="project" value="InterPro"/>
</dbReference>
<protein>
    <submittedName>
        <fullName evidence="5">Recombinase</fullName>
    </submittedName>
</protein>
<dbReference type="PANTHER" id="PTHR30461:SF2">
    <property type="entry name" value="SERINE RECOMBINASE PINE-RELATED"/>
    <property type="match status" value="1"/>
</dbReference>
<dbReference type="Pfam" id="PF07508">
    <property type="entry name" value="Recombinase"/>
    <property type="match status" value="1"/>
</dbReference>
<dbReference type="HOGENOM" id="CLU_030020_2_0_4"/>
<keyword evidence="2" id="KW-0233">DNA recombination</keyword>
<dbReference type="Proteomes" id="UP000000644">
    <property type="component" value="Chromosome"/>
</dbReference>
<accession>A1VQ19</accession>
<dbReference type="RefSeq" id="WP_011801825.1">
    <property type="nucleotide sequence ID" value="NC_008781.1"/>
</dbReference>
<reference evidence="6" key="1">
    <citation type="journal article" date="2009" name="Environ. Microbiol.">
        <title>The genome of Polaromonas naphthalenivorans strain CJ2, isolated from coal tar-contaminated sediment, reveals physiological and metabolic versatility and evolution through extensive horizontal gene transfer.</title>
        <authorList>
            <person name="Yagi J.M."/>
            <person name="Sims D."/>
            <person name="Brettin T."/>
            <person name="Bruce D."/>
            <person name="Madsen E.L."/>
        </authorList>
    </citation>
    <scope>NUCLEOTIDE SEQUENCE [LARGE SCALE GENOMIC DNA]</scope>
    <source>
        <strain evidence="6">CJ2</strain>
    </source>
</reference>
<dbReference type="InterPro" id="IPR011109">
    <property type="entry name" value="DNA_bind_recombinase_dom"/>
</dbReference>
<evidence type="ECO:0000256" key="2">
    <source>
        <dbReference type="ARBA" id="ARBA00023172"/>
    </source>
</evidence>
<gene>
    <name evidence="5" type="ordered locus">Pnap_2440</name>
</gene>
<organism evidence="5 6">
    <name type="scientific">Polaromonas naphthalenivorans (strain CJ2)</name>
    <dbReference type="NCBI Taxonomy" id="365044"/>
    <lineage>
        <taxon>Bacteria</taxon>
        <taxon>Pseudomonadati</taxon>
        <taxon>Pseudomonadota</taxon>
        <taxon>Betaproteobacteria</taxon>
        <taxon>Burkholderiales</taxon>
        <taxon>Comamonadaceae</taxon>
        <taxon>Polaromonas</taxon>
    </lineage>
</organism>
<evidence type="ECO:0000313" key="5">
    <source>
        <dbReference type="EMBL" id="ABM37747.1"/>
    </source>
</evidence>
<sequence length="540" mass="59627">MRFSDPRQASGHSSERQMAYATQWAAEHGLLLDETLSLRDEGLSAYHQRHIKSGALGVFLVAVEQGRIPTGSVLVVEGLDRLSRAEPIQAQAQLAQIVNAGITVVTASDGKKYSREHLKANPMDLVYSLLVMIRAHEESDTKSKRVLASIRKQCEGWIAGTNRALIRNGKDPVWLRLVDGQWQEIPERVAAVREGLRLYLMGYGATKIIERLTEQRLSLTGRGPQSLQIYRLVKQRALIGEKEMALGTDTYRIPGYYPALLTTAEWDGLQLANSGRGRRRVKGPVPHILTGIGITVCGYCGRALVGQNIGTRNRDELGRIQPGHRRLHCTSYSHGGCSVGGSVSVYPFERALMEYCSDIVNLQALYGADRSAGPMAKLTKARQDLVDVASKLERLTDAMLASAGDGVPLTFAKRARELEAEQQRLEATIQEAERDLAATARTDIQGTDEAWKRLAAGVEAQEYEARLQTRQLVADTFERIVIYQRGVRPTPTEDKGPMDMMLMAKGGTARMLRIDRKGQLIMAESLSESVGTNRNTPITP</sequence>
<keyword evidence="6" id="KW-1185">Reference proteome</keyword>
<dbReference type="SMART" id="SM00857">
    <property type="entry name" value="Resolvase"/>
    <property type="match status" value="1"/>
</dbReference>
<dbReference type="AlphaFoldDB" id="A1VQ19"/>
<feature type="coiled-coil region" evidence="3">
    <location>
        <begin position="378"/>
        <end position="442"/>
    </location>
</feature>
<dbReference type="SUPFAM" id="SSF53041">
    <property type="entry name" value="Resolvase-like"/>
    <property type="match status" value="1"/>
</dbReference>
<feature type="domain" description="Resolvase/invertase-type recombinase catalytic" evidence="4">
    <location>
        <begin position="1"/>
        <end position="157"/>
    </location>
</feature>